<evidence type="ECO:0000259" key="3">
    <source>
        <dbReference type="Pfam" id="PF02397"/>
    </source>
</evidence>
<sequence length="234" mass="27428">MKKWEDLPSEMQIEEVREYYDVLDKKRVSLALKRVFDIIVSSVLLLLLSPIILILSIAIKLDSRGPVFYRQERYTQYGRAFRIHKFRSMCDGADKKGSLVTVENDSRVTRVGKVVRKCRLDEIAQLIDVLKGDMTFVGVRPEVKKYVDAYKDEWKATFLLPAGVTNLTCIYFKDEDELLSGVDDVDKVYIEDVLPEKMKWNLKGIKEFSFWNDIRLMFMTFFTVCGKEYREKEC</sequence>
<evidence type="ECO:0000256" key="1">
    <source>
        <dbReference type="ARBA" id="ARBA00006464"/>
    </source>
</evidence>
<evidence type="ECO:0000256" key="2">
    <source>
        <dbReference type="SAM" id="Phobius"/>
    </source>
</evidence>
<dbReference type="RefSeq" id="WP_186995146.1">
    <property type="nucleotide sequence ID" value="NZ_JACOQG010000018.1"/>
</dbReference>
<name>A0ABR7IJQ7_9FIRM</name>
<accession>A0ABR7IJQ7</accession>
<dbReference type="EMBL" id="JACOQG010000018">
    <property type="protein sequence ID" value="MBC5780185.1"/>
    <property type="molecule type" value="Genomic_DNA"/>
</dbReference>
<dbReference type="PANTHER" id="PTHR30576">
    <property type="entry name" value="COLANIC BIOSYNTHESIS UDP-GLUCOSE LIPID CARRIER TRANSFERASE"/>
    <property type="match status" value="1"/>
</dbReference>
<keyword evidence="4" id="KW-0808">Transferase</keyword>
<organism evidence="4 5">
    <name type="scientific">Blautia difficilis</name>
    <dbReference type="NCBI Taxonomy" id="2763027"/>
    <lineage>
        <taxon>Bacteria</taxon>
        <taxon>Bacillati</taxon>
        <taxon>Bacillota</taxon>
        <taxon>Clostridia</taxon>
        <taxon>Lachnospirales</taxon>
        <taxon>Lachnospiraceae</taxon>
        <taxon>Blautia</taxon>
    </lineage>
</organism>
<reference evidence="4 5" key="1">
    <citation type="submission" date="2020-08" db="EMBL/GenBank/DDBJ databases">
        <title>Genome public.</title>
        <authorList>
            <person name="Liu C."/>
            <person name="Sun Q."/>
        </authorList>
    </citation>
    <scope>NUCLEOTIDE SEQUENCE [LARGE SCALE GENOMIC DNA]</scope>
    <source>
        <strain evidence="4 5">M29</strain>
    </source>
</reference>
<dbReference type="PANTHER" id="PTHR30576:SF0">
    <property type="entry name" value="UNDECAPRENYL-PHOSPHATE N-ACETYLGALACTOSAMINYL 1-PHOSPHATE TRANSFERASE-RELATED"/>
    <property type="match status" value="1"/>
</dbReference>
<comment type="caution">
    <text evidence="4">The sequence shown here is derived from an EMBL/GenBank/DDBJ whole genome shotgun (WGS) entry which is preliminary data.</text>
</comment>
<evidence type="ECO:0000313" key="4">
    <source>
        <dbReference type="EMBL" id="MBC5780185.1"/>
    </source>
</evidence>
<dbReference type="Proteomes" id="UP000649826">
    <property type="component" value="Unassembled WGS sequence"/>
</dbReference>
<keyword evidence="2" id="KW-0812">Transmembrane</keyword>
<keyword evidence="2" id="KW-1133">Transmembrane helix</keyword>
<dbReference type="Pfam" id="PF02397">
    <property type="entry name" value="Bac_transf"/>
    <property type="match status" value="1"/>
</dbReference>
<keyword evidence="5" id="KW-1185">Reference proteome</keyword>
<feature type="transmembrane region" description="Helical" evidence="2">
    <location>
        <begin position="35"/>
        <end position="59"/>
    </location>
</feature>
<keyword evidence="2" id="KW-0472">Membrane</keyword>
<dbReference type="GO" id="GO:0016740">
    <property type="term" value="F:transferase activity"/>
    <property type="evidence" value="ECO:0007669"/>
    <property type="project" value="UniProtKB-KW"/>
</dbReference>
<dbReference type="InterPro" id="IPR003362">
    <property type="entry name" value="Bact_transf"/>
</dbReference>
<protein>
    <submittedName>
        <fullName evidence="4">Sugar transferase</fullName>
    </submittedName>
</protein>
<proteinExistence type="inferred from homology"/>
<feature type="domain" description="Bacterial sugar transferase" evidence="3">
    <location>
        <begin position="33"/>
        <end position="224"/>
    </location>
</feature>
<comment type="similarity">
    <text evidence="1">Belongs to the bacterial sugar transferase family.</text>
</comment>
<gene>
    <name evidence="4" type="ORF">H8Z82_11095</name>
</gene>
<evidence type="ECO:0000313" key="5">
    <source>
        <dbReference type="Proteomes" id="UP000649826"/>
    </source>
</evidence>